<protein>
    <submittedName>
        <fullName evidence="2">Uncharacterized protein</fullName>
    </submittedName>
</protein>
<dbReference type="STRING" id="307507.A0A2V0NY95"/>
<evidence type="ECO:0000256" key="1">
    <source>
        <dbReference type="SAM" id="MobiDB-lite"/>
    </source>
</evidence>
<dbReference type="EMBL" id="BDRX01000013">
    <property type="protein sequence ID" value="GBF89897.1"/>
    <property type="molecule type" value="Genomic_DNA"/>
</dbReference>
<dbReference type="Proteomes" id="UP000247498">
    <property type="component" value="Unassembled WGS sequence"/>
</dbReference>
<gene>
    <name evidence="2" type="ORF">Rsub_02601</name>
</gene>
<name>A0A2V0NY95_9CHLO</name>
<evidence type="ECO:0000313" key="2">
    <source>
        <dbReference type="EMBL" id="GBF89897.1"/>
    </source>
</evidence>
<evidence type="ECO:0000313" key="3">
    <source>
        <dbReference type="Proteomes" id="UP000247498"/>
    </source>
</evidence>
<dbReference type="AlphaFoldDB" id="A0A2V0NY95"/>
<sequence>MAAAAAERPPPTQPPPPHGERPRHNFAPASGRDTAVFGASMPGCADPLPPPGSVGPAAVAEWASFVRARGVTDVVILLGDDELACYAPPGLAEGCRAEGLAPHLLRARAPGAAAKIMAVLDECAAYGLSFEEATAEVEAYAAAAGVQRRVPSWERFRWFVSGEGW</sequence>
<feature type="compositionally biased region" description="Pro residues" evidence="1">
    <location>
        <begin position="8"/>
        <end position="17"/>
    </location>
</feature>
<dbReference type="InParanoid" id="A0A2V0NY95"/>
<proteinExistence type="predicted"/>
<organism evidence="2 3">
    <name type="scientific">Raphidocelis subcapitata</name>
    <dbReference type="NCBI Taxonomy" id="307507"/>
    <lineage>
        <taxon>Eukaryota</taxon>
        <taxon>Viridiplantae</taxon>
        <taxon>Chlorophyta</taxon>
        <taxon>core chlorophytes</taxon>
        <taxon>Chlorophyceae</taxon>
        <taxon>CS clade</taxon>
        <taxon>Sphaeropleales</taxon>
        <taxon>Selenastraceae</taxon>
        <taxon>Raphidocelis</taxon>
    </lineage>
</organism>
<comment type="caution">
    <text evidence="2">The sequence shown here is derived from an EMBL/GenBank/DDBJ whole genome shotgun (WGS) entry which is preliminary data.</text>
</comment>
<keyword evidence="3" id="KW-1185">Reference proteome</keyword>
<dbReference type="OrthoDB" id="10573610at2759"/>
<accession>A0A2V0NY95</accession>
<reference evidence="2 3" key="1">
    <citation type="journal article" date="2018" name="Sci. Rep.">
        <title>Raphidocelis subcapitata (=Pseudokirchneriella subcapitata) provides an insight into genome evolution and environmental adaptations in the Sphaeropleales.</title>
        <authorList>
            <person name="Suzuki S."/>
            <person name="Yamaguchi H."/>
            <person name="Nakajima N."/>
            <person name="Kawachi M."/>
        </authorList>
    </citation>
    <scope>NUCLEOTIDE SEQUENCE [LARGE SCALE GENOMIC DNA]</scope>
    <source>
        <strain evidence="2 3">NIES-35</strain>
    </source>
</reference>
<feature type="region of interest" description="Disordered" evidence="1">
    <location>
        <begin position="1"/>
        <end position="32"/>
    </location>
</feature>